<sequence length="180" mass="20028">MGSRRGHRHRRLQPAEQRAQAFVLVGLPIEVWDLIVGWCDIDDMRALTRTCAALRRCAWARVDAACRATHASVDAFVTLWERETSRGDRLLDALSCSLCGTRHMISCLASLFFSCVFFCGSSFPSSVRESKMNILFSSRWRWRSAPGAAQALGGTHTIIATTATTATAMIPRARASRRRP</sequence>
<keyword evidence="1" id="KW-0812">Transmembrane</keyword>
<accession>A0A811BRV5</accession>
<organism evidence="2 3">
    <name type="scientific">Pandoravirus japonicus</name>
    <dbReference type="NCBI Taxonomy" id="2823154"/>
    <lineage>
        <taxon>Viruses</taxon>
        <taxon>Pandoravirus</taxon>
    </lineage>
</organism>
<feature type="transmembrane region" description="Helical" evidence="1">
    <location>
        <begin position="147"/>
        <end position="170"/>
    </location>
</feature>
<dbReference type="Proteomes" id="UP001253637">
    <property type="component" value="Segment"/>
</dbReference>
<feature type="transmembrane region" description="Helical" evidence="1">
    <location>
        <begin position="107"/>
        <end position="127"/>
    </location>
</feature>
<evidence type="ECO:0000256" key="1">
    <source>
        <dbReference type="SAM" id="Phobius"/>
    </source>
</evidence>
<dbReference type="EMBL" id="LC625835">
    <property type="protein sequence ID" value="BCU03897.1"/>
    <property type="molecule type" value="Genomic_DNA"/>
</dbReference>
<reference evidence="2" key="1">
    <citation type="submission" date="2021-04" db="EMBL/GenBank/DDBJ databases">
        <title>Draft Genome Sequence of Pandoravirus japonicus, Isolated from the Sabaishi River of Niigata, Japan.</title>
        <authorList>
            <person name="Hosokawa N."/>
            <person name="Takahashi H."/>
            <person name="Aoki K."/>
            <person name="Takemura M."/>
        </authorList>
    </citation>
    <scope>NUCLEOTIDE SEQUENCE</scope>
</reference>
<proteinExistence type="predicted"/>
<evidence type="ECO:0000313" key="2">
    <source>
        <dbReference type="EMBL" id="BCU03897.1"/>
    </source>
</evidence>
<keyword evidence="1" id="KW-0472">Membrane</keyword>
<protein>
    <recommendedName>
        <fullName evidence="4">F-box domain containing protein</fullName>
    </recommendedName>
</protein>
<evidence type="ECO:0008006" key="4">
    <source>
        <dbReference type="Google" id="ProtNLM"/>
    </source>
</evidence>
<evidence type="ECO:0000313" key="3">
    <source>
        <dbReference type="Proteomes" id="UP001253637"/>
    </source>
</evidence>
<keyword evidence="1" id="KW-1133">Transmembrane helix</keyword>
<name>A0A811BRV5_9VIRU</name>